<organism evidence="7 8">
    <name type="scientific">Candidatus Nealsonbacteria bacterium RIFCSPLOWO2_01_FULL_43_32</name>
    <dbReference type="NCBI Taxonomy" id="1801672"/>
    <lineage>
        <taxon>Bacteria</taxon>
        <taxon>Candidatus Nealsoniibacteriota</taxon>
    </lineage>
</organism>
<dbReference type="InterPro" id="IPR036615">
    <property type="entry name" value="Mur_ligase_C_dom_sf"/>
</dbReference>
<feature type="transmembrane region" description="Helical" evidence="4">
    <location>
        <begin position="47"/>
        <end position="66"/>
    </location>
</feature>
<feature type="transmembrane region" description="Helical" evidence="4">
    <location>
        <begin position="139"/>
        <end position="162"/>
    </location>
</feature>
<dbReference type="Proteomes" id="UP000178647">
    <property type="component" value="Unassembled WGS sequence"/>
</dbReference>
<keyword evidence="2" id="KW-0547">Nucleotide-binding</keyword>
<keyword evidence="1" id="KW-0436">Ligase</keyword>
<evidence type="ECO:0000313" key="7">
    <source>
        <dbReference type="EMBL" id="OGZ24511.1"/>
    </source>
</evidence>
<dbReference type="InterPro" id="IPR013221">
    <property type="entry name" value="Mur_ligase_cen"/>
</dbReference>
<evidence type="ECO:0000256" key="1">
    <source>
        <dbReference type="ARBA" id="ARBA00022598"/>
    </source>
</evidence>
<keyword evidence="3" id="KW-0067">ATP-binding</keyword>
<feature type="domain" description="Mur ligase central" evidence="6">
    <location>
        <begin position="192"/>
        <end position="337"/>
    </location>
</feature>
<accession>A0A1G2EGM5</accession>
<comment type="caution">
    <text evidence="7">The sequence shown here is derived from an EMBL/GenBank/DDBJ whole genome shotgun (WGS) entry which is preliminary data.</text>
</comment>
<dbReference type="STRING" id="1801672.A2896_02010"/>
<evidence type="ECO:0000313" key="8">
    <source>
        <dbReference type="Proteomes" id="UP000178647"/>
    </source>
</evidence>
<dbReference type="SUPFAM" id="SSF53244">
    <property type="entry name" value="MurD-like peptide ligases, peptide-binding domain"/>
    <property type="match status" value="1"/>
</dbReference>
<feature type="transmembrane region" description="Helical" evidence="4">
    <location>
        <begin position="6"/>
        <end position="26"/>
    </location>
</feature>
<dbReference type="InterPro" id="IPR004101">
    <property type="entry name" value="Mur_ligase_C"/>
</dbReference>
<dbReference type="InterPro" id="IPR051046">
    <property type="entry name" value="MurCDEF_CellWall_CoF430Synth"/>
</dbReference>
<feature type="transmembrane region" description="Helical" evidence="4">
    <location>
        <begin position="115"/>
        <end position="133"/>
    </location>
</feature>
<dbReference type="GO" id="GO:0016881">
    <property type="term" value="F:acid-amino acid ligase activity"/>
    <property type="evidence" value="ECO:0007669"/>
    <property type="project" value="InterPro"/>
</dbReference>
<dbReference type="AlphaFoldDB" id="A0A1G2EGM5"/>
<feature type="domain" description="Mur ligase C-terminal" evidence="5">
    <location>
        <begin position="372"/>
        <end position="488"/>
    </location>
</feature>
<protein>
    <submittedName>
        <fullName evidence="7">Uncharacterized protein</fullName>
    </submittedName>
</protein>
<keyword evidence="4" id="KW-0812">Transmembrane</keyword>
<keyword evidence="4" id="KW-1133">Transmembrane helix</keyword>
<keyword evidence="4" id="KW-0472">Membrane</keyword>
<dbReference type="Gene3D" id="3.90.190.20">
    <property type="entry name" value="Mur ligase, C-terminal domain"/>
    <property type="match status" value="1"/>
</dbReference>
<evidence type="ECO:0000259" key="5">
    <source>
        <dbReference type="Pfam" id="PF02875"/>
    </source>
</evidence>
<dbReference type="GO" id="GO:0005524">
    <property type="term" value="F:ATP binding"/>
    <property type="evidence" value="ECO:0007669"/>
    <property type="project" value="UniProtKB-KW"/>
</dbReference>
<evidence type="ECO:0000256" key="3">
    <source>
        <dbReference type="ARBA" id="ARBA00022840"/>
    </source>
</evidence>
<evidence type="ECO:0000256" key="4">
    <source>
        <dbReference type="SAM" id="Phobius"/>
    </source>
</evidence>
<name>A0A1G2EGM5_9BACT</name>
<dbReference type="SUPFAM" id="SSF53623">
    <property type="entry name" value="MurD-like peptide ligases, catalytic domain"/>
    <property type="match status" value="1"/>
</dbReference>
<dbReference type="InterPro" id="IPR036565">
    <property type="entry name" value="Mur-like_cat_sf"/>
</dbReference>
<sequence>MIFLIAIAILWFVVFTKKLFFWVYLWQLKEYHVGRFIDHFRTYKGKRLILSYLLWIKILILSAIFFSAKLSLAGIKPSLVYLVAAVFLVEALFMLKNLWRRTLKKPVITRKTTVILSTSISIQVLILFALFILDLNITRFVFSLLFLDILAPVVFSALVLAYQPLAVLLRNQIVGEAKKKMALYPNLLVIGVTGSYGKTSTKEFLAAILSEKFRVLKTKEHQNSEIGISQCILDELSSHHDIFIVEMGAYNKGGIKMLCNIVKPKIGVLTGINEQHMATFGSQENIVKTKYELIESLPHDGTAFFNAKNKYCLELFAKTIIKKKLYGEGASSAFQENLAGARAVAEFLGLSWEEIERGVKKIESAQASRVQKGVNGVALIDSTYSANPNGVLADLEELKRWPGQPFDKLRVKKIIVMPCLIELGKASKEVHQRIGRKVGEICDLAIITTRDRFKEIKEGAPNALFMESADEIAEKIKSFCKEGDIVLLESRVPGQLIKLLLK</sequence>
<reference evidence="7 8" key="1">
    <citation type="journal article" date="2016" name="Nat. Commun.">
        <title>Thousands of microbial genomes shed light on interconnected biogeochemical processes in an aquifer system.</title>
        <authorList>
            <person name="Anantharaman K."/>
            <person name="Brown C.T."/>
            <person name="Hug L.A."/>
            <person name="Sharon I."/>
            <person name="Castelle C.J."/>
            <person name="Probst A.J."/>
            <person name="Thomas B.C."/>
            <person name="Singh A."/>
            <person name="Wilkins M.J."/>
            <person name="Karaoz U."/>
            <person name="Brodie E.L."/>
            <person name="Williams K.H."/>
            <person name="Hubbard S.S."/>
            <person name="Banfield J.F."/>
        </authorList>
    </citation>
    <scope>NUCLEOTIDE SEQUENCE [LARGE SCALE GENOMIC DNA]</scope>
</reference>
<dbReference type="EMBL" id="MHMH01000009">
    <property type="protein sequence ID" value="OGZ24511.1"/>
    <property type="molecule type" value="Genomic_DNA"/>
</dbReference>
<dbReference type="PANTHER" id="PTHR43024">
    <property type="entry name" value="UDP-N-ACETYLMURAMOYL-TRIPEPTIDE--D-ALANYL-D-ALANINE LIGASE"/>
    <property type="match status" value="1"/>
</dbReference>
<dbReference type="PANTHER" id="PTHR43024:SF1">
    <property type="entry name" value="UDP-N-ACETYLMURAMOYL-TRIPEPTIDE--D-ALANYL-D-ALANINE LIGASE"/>
    <property type="match status" value="1"/>
</dbReference>
<evidence type="ECO:0000259" key="6">
    <source>
        <dbReference type="Pfam" id="PF08245"/>
    </source>
</evidence>
<dbReference type="Pfam" id="PF02875">
    <property type="entry name" value="Mur_ligase_C"/>
    <property type="match status" value="1"/>
</dbReference>
<proteinExistence type="predicted"/>
<feature type="transmembrane region" description="Helical" evidence="4">
    <location>
        <begin position="78"/>
        <end position="95"/>
    </location>
</feature>
<dbReference type="Gene3D" id="3.40.1190.10">
    <property type="entry name" value="Mur-like, catalytic domain"/>
    <property type="match status" value="1"/>
</dbReference>
<evidence type="ECO:0000256" key="2">
    <source>
        <dbReference type="ARBA" id="ARBA00022741"/>
    </source>
</evidence>
<dbReference type="Pfam" id="PF08245">
    <property type="entry name" value="Mur_ligase_M"/>
    <property type="match status" value="1"/>
</dbReference>
<gene>
    <name evidence="7" type="ORF">A2896_02010</name>
</gene>